<reference evidence="2" key="1">
    <citation type="submission" date="2021-04" db="EMBL/GenBank/DDBJ databases">
        <authorList>
            <person name="Pira H."/>
            <person name="Risdian C."/>
            <person name="Wink J."/>
        </authorList>
    </citation>
    <scope>NUCLEOTIDE SEQUENCE</scope>
    <source>
        <strain evidence="2">WHY3</strain>
    </source>
</reference>
<dbReference type="RefSeq" id="WP_218546530.1">
    <property type="nucleotide sequence ID" value="NZ_JAGSPD010000008.1"/>
</dbReference>
<dbReference type="GO" id="GO:0007155">
    <property type="term" value="P:cell adhesion"/>
    <property type="evidence" value="ECO:0007669"/>
    <property type="project" value="InterPro"/>
</dbReference>
<feature type="transmembrane region" description="Helical" evidence="1">
    <location>
        <begin position="21"/>
        <end position="38"/>
    </location>
</feature>
<organism evidence="2 3">
    <name type="scientific">Winogradskyella luteola</name>
    <dbReference type="NCBI Taxonomy" id="2828330"/>
    <lineage>
        <taxon>Bacteria</taxon>
        <taxon>Pseudomonadati</taxon>
        <taxon>Bacteroidota</taxon>
        <taxon>Flavobacteriia</taxon>
        <taxon>Flavobacteriales</taxon>
        <taxon>Flavobacteriaceae</taxon>
        <taxon>Winogradskyella</taxon>
    </lineage>
</organism>
<dbReference type="InterPro" id="IPR003367">
    <property type="entry name" value="Thrombospondin_3-like_rpt"/>
</dbReference>
<keyword evidence="3" id="KW-1185">Reference proteome</keyword>
<evidence type="ECO:0000313" key="3">
    <source>
        <dbReference type="Proteomes" id="UP001138894"/>
    </source>
</evidence>
<keyword evidence="1" id="KW-0472">Membrane</keyword>
<comment type="caution">
    <text evidence="2">The sequence shown here is derived from an EMBL/GenBank/DDBJ whole genome shotgun (WGS) entry which is preliminary data.</text>
</comment>
<gene>
    <name evidence="2" type="ORF">KCG49_11045</name>
</gene>
<sequence>MNTFNQSKKREIIIKKARTNIVMGTLIMLLFLTTQSILSQVCATGVTLTSQADVYNFVVTYSGTCNAVDGNFTITGTNITDISGLSFIQIVDRGLQIISCNITSLDGIQNISQSGFFRLRDCPNVISANLPSLTSNGSFYFLNNPNLTEINVPSLVNSNGNRLDIVNNPILSSIDLPNINSLSNGIIITDNPLITDLDFLLSLTLVGTSVRIEDNTLLNGCCFLQNYIDGLLTIGGVITLANNATDCNSIIAIGTACNLFDLDGDGINDEDDNCPTFANSTQIDLNNNGIGDDCENSSTINTGNDTGGVGINTTNPHSLIEIADGDIFVNNIHCGIILKAADGKCYRYKPDRIGLLVGKEITCPDN</sequence>
<evidence type="ECO:0000256" key="1">
    <source>
        <dbReference type="SAM" id="Phobius"/>
    </source>
</evidence>
<protein>
    <submittedName>
        <fullName evidence="2">Thrombospondin type 3 repeat-containing protein</fullName>
    </submittedName>
</protein>
<dbReference type="Pfam" id="PF02412">
    <property type="entry name" value="TSP_3"/>
    <property type="match status" value="1"/>
</dbReference>
<dbReference type="Proteomes" id="UP001138894">
    <property type="component" value="Unassembled WGS sequence"/>
</dbReference>
<proteinExistence type="predicted"/>
<dbReference type="EMBL" id="JAGSPD010000008">
    <property type="protein sequence ID" value="MBV7269722.1"/>
    <property type="molecule type" value="Genomic_DNA"/>
</dbReference>
<keyword evidence="1" id="KW-0812">Transmembrane</keyword>
<keyword evidence="1" id="KW-1133">Transmembrane helix</keyword>
<dbReference type="GO" id="GO:0005509">
    <property type="term" value="F:calcium ion binding"/>
    <property type="evidence" value="ECO:0007669"/>
    <property type="project" value="InterPro"/>
</dbReference>
<accession>A0A9X1JSK1</accession>
<evidence type="ECO:0000313" key="2">
    <source>
        <dbReference type="EMBL" id="MBV7269722.1"/>
    </source>
</evidence>
<dbReference type="AlphaFoldDB" id="A0A9X1JSK1"/>
<name>A0A9X1JSK1_9FLAO</name>